<dbReference type="SUPFAM" id="SSF53474">
    <property type="entry name" value="alpha/beta-Hydrolases"/>
    <property type="match status" value="1"/>
</dbReference>
<name>A6WA48_KINRD</name>
<protein>
    <recommendedName>
        <fullName evidence="2">AB hydrolase-1 domain-containing protein</fullName>
    </recommendedName>
</protein>
<evidence type="ECO:0000313" key="3">
    <source>
        <dbReference type="EMBL" id="ABS03687.1"/>
    </source>
</evidence>
<organism evidence="3 4">
    <name type="scientific">Kineococcus radiotolerans (strain ATCC BAA-149 / DSM 14245 / SRS30216)</name>
    <dbReference type="NCBI Taxonomy" id="266940"/>
    <lineage>
        <taxon>Bacteria</taxon>
        <taxon>Bacillati</taxon>
        <taxon>Actinomycetota</taxon>
        <taxon>Actinomycetes</taxon>
        <taxon>Kineosporiales</taxon>
        <taxon>Kineosporiaceae</taxon>
        <taxon>Kineococcus</taxon>
    </lineage>
</organism>
<gene>
    <name evidence="3" type="ordered locus">Krad_2206</name>
</gene>
<reference evidence="4" key="1">
    <citation type="journal article" date="2008" name="PLoS ONE">
        <title>Survival in nuclear waste, extreme resistance, and potential applications gleaned from the genome sequence of Kineococcus radiotolerans SRS30216.</title>
        <authorList>
            <person name="Bagwell C.E."/>
            <person name="Bhat S."/>
            <person name="Hawkins G.M."/>
            <person name="Smith B.W."/>
            <person name="Biswas T."/>
            <person name="Hoover T.R."/>
            <person name="Saunders E."/>
            <person name="Han C.S."/>
            <person name="Tsodikov O.V."/>
            <person name="Shimkets L.J."/>
        </authorList>
    </citation>
    <scope>NUCLEOTIDE SEQUENCE [LARGE SCALE GENOMIC DNA]</scope>
    <source>
        <strain evidence="4">ATCC BAA-149 / DSM 14245 / SRS30216</strain>
    </source>
</reference>
<dbReference type="PANTHER" id="PTHR33428:SF14">
    <property type="entry name" value="CARBOXYLESTERASE TYPE B DOMAIN-CONTAINING PROTEIN"/>
    <property type="match status" value="1"/>
</dbReference>
<dbReference type="EMBL" id="CP000750">
    <property type="protein sequence ID" value="ABS03687.1"/>
    <property type="molecule type" value="Genomic_DNA"/>
</dbReference>
<dbReference type="InterPro" id="IPR000073">
    <property type="entry name" value="AB_hydrolase_1"/>
</dbReference>
<dbReference type="Proteomes" id="UP000001116">
    <property type="component" value="Chromosome"/>
</dbReference>
<dbReference type="PANTHER" id="PTHR33428">
    <property type="entry name" value="CHLOROPHYLLASE-2, CHLOROPLASTIC"/>
    <property type="match status" value="1"/>
</dbReference>
<keyword evidence="4" id="KW-1185">Reference proteome</keyword>
<accession>A6WA48</accession>
<evidence type="ECO:0000259" key="2">
    <source>
        <dbReference type="Pfam" id="PF12697"/>
    </source>
</evidence>
<dbReference type="Pfam" id="PF12697">
    <property type="entry name" value="Abhydrolase_6"/>
    <property type="match status" value="1"/>
</dbReference>
<proteinExistence type="predicted"/>
<dbReference type="InterPro" id="IPR029058">
    <property type="entry name" value="AB_hydrolase_fold"/>
</dbReference>
<feature type="domain" description="AB hydrolase-1" evidence="2">
    <location>
        <begin position="76"/>
        <end position="326"/>
    </location>
</feature>
<dbReference type="HOGENOM" id="CLU_066851_1_0_11"/>
<dbReference type="KEGG" id="kra:Krad_2206"/>
<dbReference type="STRING" id="266940.Krad_2206"/>
<dbReference type="eggNOG" id="COG4188">
    <property type="taxonomic scope" value="Bacteria"/>
</dbReference>
<dbReference type="RefSeq" id="WP_011981174.1">
    <property type="nucleotide sequence ID" value="NC_009664.2"/>
</dbReference>
<dbReference type="GO" id="GO:0003824">
    <property type="term" value="F:catalytic activity"/>
    <property type="evidence" value="ECO:0007669"/>
    <property type="project" value="UniProtKB-ARBA"/>
</dbReference>
<feature type="region of interest" description="Disordered" evidence="1">
    <location>
        <begin position="26"/>
        <end position="48"/>
    </location>
</feature>
<dbReference type="AlphaFoldDB" id="A6WA48"/>
<evidence type="ECO:0000256" key="1">
    <source>
        <dbReference type="SAM" id="MobiDB-lite"/>
    </source>
</evidence>
<sequence>MPLLASVPQALNRRLIAVKPITVPTTSPATDPAIDPSTGSSPARNVSGGIEGDIERGLDLQVKVTAPLEGANLPVIVFSHGNAWSMDGYEPLVDRWAAAGFVVIQPTHLDSRRRRIGFDDPRFATIWRVRIADLHAVLDHLDDIVDQVPGLPERVDAGRIAVVGHSWGGQSAGALLGARVLDADGTPGEDFTHPSVKAGVLIATTGTGDTLTPFALEHLPFMRPGYSTMATPALVIAGGKDQSAMSTRGPDWFSDAYTFSPAPKRLLTITDGEHTLGGLAGEAVKETSDEDPARVALVADAVAAYLLDVLSGDATAWQDLQQQAAASSGAFGIQSK</sequence>
<dbReference type="Gene3D" id="3.40.50.1820">
    <property type="entry name" value="alpha/beta hydrolase"/>
    <property type="match status" value="1"/>
</dbReference>
<evidence type="ECO:0000313" key="4">
    <source>
        <dbReference type="Proteomes" id="UP000001116"/>
    </source>
</evidence>